<evidence type="ECO:0000313" key="3">
    <source>
        <dbReference type="Proteomes" id="UP001603857"/>
    </source>
</evidence>
<dbReference type="Proteomes" id="UP001603857">
    <property type="component" value="Unassembled WGS sequence"/>
</dbReference>
<keyword evidence="3" id="KW-1185">Reference proteome</keyword>
<evidence type="ECO:0000313" key="2">
    <source>
        <dbReference type="EMBL" id="KAL2336088.1"/>
    </source>
</evidence>
<feature type="region of interest" description="Disordered" evidence="1">
    <location>
        <begin position="1"/>
        <end position="38"/>
    </location>
</feature>
<feature type="compositionally biased region" description="Gly residues" evidence="1">
    <location>
        <begin position="1"/>
        <end position="14"/>
    </location>
</feature>
<dbReference type="AlphaFoldDB" id="A0ABD1MJU6"/>
<protein>
    <submittedName>
        <fullName evidence="2">Uncharacterized protein</fullName>
    </submittedName>
</protein>
<sequence>MKGENSGGPSGTGGVVSERHDLLQGRGQGGGHGGVAANGAGAVELQPGVKAAEVKVVAALGHHPQHLGVLVVAEADGARGVVASVAHVRELGVGVYDRVVEAGDAVVLERVAVVGLGDEDDAGEDDGVVVVGGGVGDAAVAEGAAAEVGGEDKGGEEEEDAEGDGDGVAEAEGGDVGGGGGWRGEGVEGGH</sequence>
<accession>A0ABD1MJU6</accession>
<gene>
    <name evidence="2" type="ORF">Fmac_010534</name>
</gene>
<dbReference type="EMBL" id="JBGMDY010000004">
    <property type="protein sequence ID" value="KAL2336088.1"/>
    <property type="molecule type" value="Genomic_DNA"/>
</dbReference>
<comment type="caution">
    <text evidence="2">The sequence shown here is derived from an EMBL/GenBank/DDBJ whole genome shotgun (WGS) entry which is preliminary data.</text>
</comment>
<proteinExistence type="predicted"/>
<feature type="compositionally biased region" description="Gly residues" evidence="1">
    <location>
        <begin position="174"/>
        <end position="184"/>
    </location>
</feature>
<evidence type="ECO:0000256" key="1">
    <source>
        <dbReference type="SAM" id="MobiDB-lite"/>
    </source>
</evidence>
<reference evidence="2 3" key="1">
    <citation type="submission" date="2024-08" db="EMBL/GenBank/DDBJ databases">
        <title>Insights into the chromosomal genome structure of Flemingia macrophylla.</title>
        <authorList>
            <person name="Ding Y."/>
            <person name="Zhao Y."/>
            <person name="Bi W."/>
            <person name="Wu M."/>
            <person name="Zhao G."/>
            <person name="Gong Y."/>
            <person name="Li W."/>
            <person name="Zhang P."/>
        </authorList>
    </citation>
    <scope>NUCLEOTIDE SEQUENCE [LARGE SCALE GENOMIC DNA]</scope>
    <source>
        <strain evidence="2">DYQJB</strain>
        <tissue evidence="2">Leaf</tissue>
    </source>
</reference>
<feature type="compositionally biased region" description="Gly residues" evidence="1">
    <location>
        <begin position="26"/>
        <end position="36"/>
    </location>
</feature>
<name>A0ABD1MJU6_9FABA</name>
<feature type="compositionally biased region" description="Acidic residues" evidence="1">
    <location>
        <begin position="154"/>
        <end position="173"/>
    </location>
</feature>
<organism evidence="2 3">
    <name type="scientific">Flemingia macrophylla</name>
    <dbReference type="NCBI Taxonomy" id="520843"/>
    <lineage>
        <taxon>Eukaryota</taxon>
        <taxon>Viridiplantae</taxon>
        <taxon>Streptophyta</taxon>
        <taxon>Embryophyta</taxon>
        <taxon>Tracheophyta</taxon>
        <taxon>Spermatophyta</taxon>
        <taxon>Magnoliopsida</taxon>
        <taxon>eudicotyledons</taxon>
        <taxon>Gunneridae</taxon>
        <taxon>Pentapetalae</taxon>
        <taxon>rosids</taxon>
        <taxon>fabids</taxon>
        <taxon>Fabales</taxon>
        <taxon>Fabaceae</taxon>
        <taxon>Papilionoideae</taxon>
        <taxon>50 kb inversion clade</taxon>
        <taxon>NPAAA clade</taxon>
        <taxon>indigoferoid/millettioid clade</taxon>
        <taxon>Phaseoleae</taxon>
        <taxon>Flemingia</taxon>
    </lineage>
</organism>
<feature type="region of interest" description="Disordered" evidence="1">
    <location>
        <begin position="145"/>
        <end position="191"/>
    </location>
</feature>